<evidence type="ECO:0000256" key="8">
    <source>
        <dbReference type="ARBA" id="ARBA00023269"/>
    </source>
</evidence>
<sequence length="151" mass="17174">MARTKHLAERKLRRPSGGVSTPSPRKKSAPGASTSRSENAAGQGTPTTRKKRRSRPGTVALREIRYFQKSFKMLLPHAPFFRTVREISYQLSPQVTRWTPEALMALQEAAEDFLVHLFEDSMLCAIHAKRVTLMRKDFELARRLGGKGRPW</sequence>
<dbReference type="Proteomes" id="UP001652623">
    <property type="component" value="Chromosome 7"/>
</dbReference>
<dbReference type="KEGG" id="zju:107423642"/>
<feature type="compositionally biased region" description="Polar residues" evidence="9">
    <location>
        <begin position="31"/>
        <end position="42"/>
    </location>
</feature>
<keyword evidence="11" id="KW-1185">Reference proteome</keyword>
<dbReference type="InterPro" id="IPR009072">
    <property type="entry name" value="Histone-fold"/>
</dbReference>
<dbReference type="SMART" id="SM00428">
    <property type="entry name" value="H3"/>
    <property type="match status" value="1"/>
</dbReference>
<evidence type="ECO:0000256" key="6">
    <source>
        <dbReference type="ARBA" id="ARBA00023125"/>
    </source>
</evidence>
<dbReference type="SMR" id="A0A6P4AR62"/>
<dbReference type="FunCoup" id="A0A6P4AR62">
    <property type="interactions" value="382"/>
</dbReference>
<evidence type="ECO:0000259" key="10">
    <source>
        <dbReference type="Pfam" id="PF00125"/>
    </source>
</evidence>
<dbReference type="Pfam" id="PF00125">
    <property type="entry name" value="Histone"/>
    <property type="match status" value="1"/>
</dbReference>
<evidence type="ECO:0000256" key="9">
    <source>
        <dbReference type="SAM" id="MobiDB-lite"/>
    </source>
</evidence>
<dbReference type="AlphaFoldDB" id="A0A6P4AR62"/>
<dbReference type="GeneID" id="107423642"/>
<dbReference type="GO" id="GO:0005634">
    <property type="term" value="C:nucleus"/>
    <property type="evidence" value="ECO:0007669"/>
    <property type="project" value="UniProtKB-SubCell"/>
</dbReference>
<comment type="subcellular location">
    <subcellularLocation>
        <location evidence="2">Chromosome</location>
    </subcellularLocation>
    <subcellularLocation>
        <location evidence="1">Nucleus</location>
    </subcellularLocation>
</comment>
<accession>A0A6P4AR62</accession>
<evidence type="ECO:0000256" key="5">
    <source>
        <dbReference type="ARBA" id="ARBA00022990"/>
    </source>
</evidence>
<dbReference type="GO" id="GO:0046982">
    <property type="term" value="F:protein heterodimerization activity"/>
    <property type="evidence" value="ECO:0007669"/>
    <property type="project" value="InterPro"/>
</dbReference>
<dbReference type="InterPro" id="IPR007125">
    <property type="entry name" value="H2A/H2B/H3"/>
</dbReference>
<feature type="compositionally biased region" description="Basic and acidic residues" evidence="9">
    <location>
        <begin position="1"/>
        <end position="10"/>
    </location>
</feature>
<reference evidence="12" key="1">
    <citation type="submission" date="2025-08" db="UniProtKB">
        <authorList>
            <consortium name="RefSeq"/>
        </authorList>
    </citation>
    <scope>IDENTIFICATION</scope>
    <source>
        <tissue evidence="12">Seedling</tissue>
    </source>
</reference>
<evidence type="ECO:0000256" key="3">
    <source>
        <dbReference type="ARBA" id="ARBA00010343"/>
    </source>
</evidence>
<keyword evidence="6" id="KW-0238">DNA-binding</keyword>
<keyword evidence="5" id="KW-0007">Acetylation</keyword>
<evidence type="ECO:0000256" key="7">
    <source>
        <dbReference type="ARBA" id="ARBA00023242"/>
    </source>
</evidence>
<feature type="region of interest" description="Disordered" evidence="9">
    <location>
        <begin position="1"/>
        <end position="59"/>
    </location>
</feature>
<evidence type="ECO:0000313" key="12">
    <source>
        <dbReference type="RefSeq" id="XP_015888714.1"/>
    </source>
</evidence>
<dbReference type="GO" id="GO:0030527">
    <property type="term" value="F:structural constituent of chromatin"/>
    <property type="evidence" value="ECO:0007669"/>
    <property type="project" value="InterPro"/>
</dbReference>
<dbReference type="CDD" id="cd22911">
    <property type="entry name" value="HFD_H3"/>
    <property type="match status" value="1"/>
</dbReference>
<comment type="similarity">
    <text evidence="3">Belongs to the histone H3 family.</text>
</comment>
<dbReference type="Gene3D" id="1.10.20.10">
    <property type="entry name" value="Histone, subunit A"/>
    <property type="match status" value="1"/>
</dbReference>
<dbReference type="InParanoid" id="A0A6P4AR62"/>
<proteinExistence type="inferred from homology"/>
<organism evidence="11 12">
    <name type="scientific">Ziziphus jujuba</name>
    <name type="common">Chinese jujube</name>
    <name type="synonym">Ziziphus sativa</name>
    <dbReference type="NCBI Taxonomy" id="326968"/>
    <lineage>
        <taxon>Eukaryota</taxon>
        <taxon>Viridiplantae</taxon>
        <taxon>Streptophyta</taxon>
        <taxon>Embryophyta</taxon>
        <taxon>Tracheophyta</taxon>
        <taxon>Spermatophyta</taxon>
        <taxon>Magnoliopsida</taxon>
        <taxon>eudicotyledons</taxon>
        <taxon>Gunneridae</taxon>
        <taxon>Pentapetalae</taxon>
        <taxon>rosids</taxon>
        <taxon>fabids</taxon>
        <taxon>Rosales</taxon>
        <taxon>Rhamnaceae</taxon>
        <taxon>Paliureae</taxon>
        <taxon>Ziziphus</taxon>
    </lineage>
</organism>
<evidence type="ECO:0000256" key="1">
    <source>
        <dbReference type="ARBA" id="ARBA00004123"/>
    </source>
</evidence>
<dbReference type="GO" id="GO:0000786">
    <property type="term" value="C:nucleosome"/>
    <property type="evidence" value="ECO:0007669"/>
    <property type="project" value="UniProtKB-KW"/>
</dbReference>
<protein>
    <submittedName>
        <fullName evidence="12">Histone H3-like centromeric protein CENH3</fullName>
    </submittedName>
</protein>
<dbReference type="RefSeq" id="XP_015888714.1">
    <property type="nucleotide sequence ID" value="XM_016033228.4"/>
</dbReference>
<feature type="domain" description="Core Histone H2A/H2B/H3" evidence="10">
    <location>
        <begin position="56"/>
        <end position="144"/>
    </location>
</feature>
<dbReference type="InterPro" id="IPR000164">
    <property type="entry name" value="Histone_H3/CENP-A"/>
</dbReference>
<evidence type="ECO:0000256" key="4">
    <source>
        <dbReference type="ARBA" id="ARBA00022454"/>
    </source>
</evidence>
<dbReference type="SUPFAM" id="SSF47113">
    <property type="entry name" value="Histone-fold"/>
    <property type="match status" value="1"/>
</dbReference>
<dbReference type="GO" id="GO:0003677">
    <property type="term" value="F:DNA binding"/>
    <property type="evidence" value="ECO:0007669"/>
    <property type="project" value="UniProtKB-KW"/>
</dbReference>
<keyword evidence="8" id="KW-0544">Nucleosome core</keyword>
<dbReference type="PRINTS" id="PR00622">
    <property type="entry name" value="HISTONEH3"/>
</dbReference>
<evidence type="ECO:0000313" key="11">
    <source>
        <dbReference type="Proteomes" id="UP001652623"/>
    </source>
</evidence>
<keyword evidence="7" id="KW-0539">Nucleus</keyword>
<dbReference type="PANTHER" id="PTHR11426">
    <property type="entry name" value="HISTONE H3"/>
    <property type="match status" value="1"/>
</dbReference>
<gene>
    <name evidence="12" type="primary">LOC107423642</name>
</gene>
<keyword evidence="4" id="KW-0158">Chromosome</keyword>
<evidence type="ECO:0000256" key="2">
    <source>
        <dbReference type="ARBA" id="ARBA00004286"/>
    </source>
</evidence>
<dbReference type="FunFam" id="1.10.20.10:FF:000085">
    <property type="entry name" value="Histone H3.2"/>
    <property type="match status" value="1"/>
</dbReference>
<name>A0A6P4AR62_ZIZJJ</name>